<dbReference type="AlphaFoldDB" id="W6MMW3"/>
<evidence type="ECO:0000313" key="2">
    <source>
        <dbReference type="EMBL" id="CDK27538.1"/>
    </source>
</evidence>
<keyword evidence="3" id="KW-1185">Reference proteome</keyword>
<protein>
    <submittedName>
        <fullName evidence="2">Uncharacterized protein</fullName>
    </submittedName>
</protein>
<keyword evidence="1" id="KW-0472">Membrane</keyword>
<dbReference type="RefSeq" id="XP_022459531.1">
    <property type="nucleotide sequence ID" value="XM_022601938.1"/>
</dbReference>
<dbReference type="HOGENOM" id="CLU_882968_0_0_1"/>
<dbReference type="EMBL" id="HG793128">
    <property type="protein sequence ID" value="CDK27538.1"/>
    <property type="molecule type" value="Genomic_DNA"/>
</dbReference>
<sequence length="315" mass="35844">MLRLSVPFGVRSWQPTASHAIMYRALLHSSRSGPTMTRLSTVNLKDFRRQLANDSESRTRAPLNRHNDQILKEIGTTIANGRSSRGSGGMTAVVLIFVLPALLSAVLYTGYNTYKGTPTFLPVWFQKKFPISEVSNIEHVDLDVLKKHTEYSVLEKLSLDHRIRSRFGLPLQMGELEQFDVYVEFHDYGCSGLQIDPINRFPPSFKWITKEVVIHDKFQNILEPMSVGAQKGIGRRDDDKFNIYENNKEKKATSKRDYNIVVYGRVPLNSINSAITDGAVTFTGIVEFDHTKTVKIKNVKLIYRVNGNVKIEPLW</sequence>
<proteinExistence type="predicted"/>
<name>W6MMW3_9ASCO</name>
<gene>
    <name evidence="2" type="ORF">KUCA_T00003516001</name>
</gene>
<reference evidence="2" key="1">
    <citation type="submission" date="2013-12" db="EMBL/GenBank/DDBJ databases">
        <authorList>
            <person name="Genoscope - CEA"/>
        </authorList>
    </citation>
    <scope>NUCLEOTIDE SEQUENCE</scope>
    <source>
        <strain evidence="2">CBS 1993</strain>
    </source>
</reference>
<dbReference type="OrthoDB" id="4080905at2759"/>
<reference evidence="2" key="2">
    <citation type="submission" date="2014-02" db="EMBL/GenBank/DDBJ databases">
        <title>Complete DNA sequence of /Kuraishia capsulata/ illustrates novel genomic features among budding yeasts (/Saccharomycotina/).</title>
        <authorList>
            <person name="Morales L."/>
            <person name="Noel B."/>
            <person name="Porcel B."/>
            <person name="Marcet-Houben M."/>
            <person name="Hullo M-F."/>
            <person name="Sacerdot C."/>
            <person name="Tekaia F."/>
            <person name="Leh-Louis V."/>
            <person name="Despons L."/>
            <person name="Khanna V."/>
            <person name="Aury J-M."/>
            <person name="Barbe V."/>
            <person name="Couloux A."/>
            <person name="Labadie K."/>
            <person name="Pelletier E."/>
            <person name="Souciet J-L."/>
            <person name="Boekhout T."/>
            <person name="Gabaldon T."/>
            <person name="Wincker P."/>
            <person name="Dujon B."/>
        </authorList>
    </citation>
    <scope>NUCLEOTIDE SEQUENCE</scope>
    <source>
        <strain evidence="2">CBS 1993</strain>
    </source>
</reference>
<evidence type="ECO:0000256" key="1">
    <source>
        <dbReference type="SAM" id="Phobius"/>
    </source>
</evidence>
<keyword evidence="1" id="KW-0812">Transmembrane</keyword>
<dbReference type="Proteomes" id="UP000019384">
    <property type="component" value="Unassembled WGS sequence"/>
</dbReference>
<dbReference type="GeneID" id="34520919"/>
<evidence type="ECO:0000313" key="3">
    <source>
        <dbReference type="Proteomes" id="UP000019384"/>
    </source>
</evidence>
<feature type="transmembrane region" description="Helical" evidence="1">
    <location>
        <begin position="92"/>
        <end position="111"/>
    </location>
</feature>
<keyword evidence="1" id="KW-1133">Transmembrane helix</keyword>
<organism evidence="2 3">
    <name type="scientific">Kuraishia capsulata CBS 1993</name>
    <dbReference type="NCBI Taxonomy" id="1382522"/>
    <lineage>
        <taxon>Eukaryota</taxon>
        <taxon>Fungi</taxon>
        <taxon>Dikarya</taxon>
        <taxon>Ascomycota</taxon>
        <taxon>Saccharomycotina</taxon>
        <taxon>Pichiomycetes</taxon>
        <taxon>Pichiales</taxon>
        <taxon>Pichiaceae</taxon>
        <taxon>Kuraishia</taxon>
    </lineage>
</organism>
<accession>W6MMW3</accession>